<sequence length="122" mass="13988">MNIGIWKYGVAGLALIFLASCGTTSTQQKRLYSWDDYRVTSYDYYKSLTPEASAKLKATLERMINQPGGLRQTVPPGTYAEYGYLLGMEGKREEAIKMFEREMALYPESAPFMRHMIKRLEP</sequence>
<evidence type="ECO:0000313" key="3">
    <source>
        <dbReference type="Proteomes" id="UP000886740"/>
    </source>
</evidence>
<dbReference type="InterPro" id="IPR019734">
    <property type="entry name" value="TPR_rpt"/>
</dbReference>
<gene>
    <name evidence="2" type="ORF">H9977_11895</name>
</gene>
<dbReference type="EMBL" id="DXEL01000081">
    <property type="protein sequence ID" value="HIX75715.1"/>
    <property type="molecule type" value="Genomic_DNA"/>
</dbReference>
<reference evidence="2" key="1">
    <citation type="journal article" date="2021" name="PeerJ">
        <title>Extensive microbial diversity within the chicken gut microbiome revealed by metagenomics and culture.</title>
        <authorList>
            <person name="Gilroy R."/>
            <person name="Ravi A."/>
            <person name="Getino M."/>
            <person name="Pursley I."/>
            <person name="Horton D.L."/>
            <person name="Alikhan N.F."/>
            <person name="Baker D."/>
            <person name="Gharbi K."/>
            <person name="Hall N."/>
            <person name="Watson M."/>
            <person name="Adriaenssens E.M."/>
            <person name="Foster-Nyarko E."/>
            <person name="Jarju S."/>
            <person name="Secka A."/>
            <person name="Antonio M."/>
            <person name="Oren A."/>
            <person name="Chaudhuri R.R."/>
            <person name="La Ragione R."/>
            <person name="Hildebrand F."/>
            <person name="Pallen M.J."/>
        </authorList>
    </citation>
    <scope>NUCLEOTIDE SEQUENCE</scope>
    <source>
        <strain evidence="2">ChiGjej6B6-14162</strain>
    </source>
</reference>
<keyword evidence="1" id="KW-0802">TPR repeat</keyword>
<reference evidence="2" key="2">
    <citation type="submission" date="2021-04" db="EMBL/GenBank/DDBJ databases">
        <authorList>
            <person name="Gilroy R."/>
        </authorList>
    </citation>
    <scope>NUCLEOTIDE SEQUENCE</scope>
    <source>
        <strain evidence="2">ChiGjej6B6-14162</strain>
    </source>
</reference>
<name>A0A9D2BGG2_9BACT</name>
<dbReference type="Proteomes" id="UP000886740">
    <property type="component" value="Unassembled WGS sequence"/>
</dbReference>
<dbReference type="PROSITE" id="PS51257">
    <property type="entry name" value="PROKAR_LIPOPROTEIN"/>
    <property type="match status" value="1"/>
</dbReference>
<comment type="caution">
    <text evidence="2">The sequence shown here is derived from an EMBL/GenBank/DDBJ whole genome shotgun (WGS) entry which is preliminary data.</text>
</comment>
<protein>
    <submittedName>
        <fullName evidence="2">DUF4810 domain-containing protein</fullName>
    </submittedName>
</protein>
<dbReference type="PIRSF" id="PIRSF020555">
    <property type="entry name" value="UCP020555"/>
    <property type="match status" value="1"/>
</dbReference>
<organism evidence="2 3">
    <name type="scientific">Candidatus Parabacteroides intestinipullorum</name>
    <dbReference type="NCBI Taxonomy" id="2838723"/>
    <lineage>
        <taxon>Bacteria</taxon>
        <taxon>Pseudomonadati</taxon>
        <taxon>Bacteroidota</taxon>
        <taxon>Bacteroidia</taxon>
        <taxon>Bacteroidales</taxon>
        <taxon>Tannerellaceae</taxon>
        <taxon>Parabacteroides</taxon>
    </lineage>
</organism>
<dbReference type="PROSITE" id="PS50005">
    <property type="entry name" value="TPR"/>
    <property type="match status" value="1"/>
</dbReference>
<evidence type="ECO:0000256" key="1">
    <source>
        <dbReference type="PROSITE-ProRule" id="PRU00339"/>
    </source>
</evidence>
<dbReference type="Pfam" id="PF16068">
    <property type="entry name" value="DUF4810"/>
    <property type="match status" value="1"/>
</dbReference>
<evidence type="ECO:0000313" key="2">
    <source>
        <dbReference type="EMBL" id="HIX75715.1"/>
    </source>
</evidence>
<dbReference type="AlphaFoldDB" id="A0A9D2BGG2"/>
<proteinExistence type="predicted"/>
<feature type="repeat" description="TPR" evidence="1">
    <location>
        <begin position="76"/>
        <end position="109"/>
    </location>
</feature>
<dbReference type="InterPro" id="IPR014508">
    <property type="entry name" value="UCP020555_TPR-like"/>
</dbReference>
<accession>A0A9D2BGG2</accession>